<proteinExistence type="predicted"/>
<gene>
    <name evidence="1" type="ORF">GCM10009416_26850</name>
</gene>
<keyword evidence="2" id="KW-1185">Reference proteome</keyword>
<evidence type="ECO:0000313" key="1">
    <source>
        <dbReference type="EMBL" id="GAA0586998.1"/>
    </source>
</evidence>
<dbReference type="EMBL" id="BAAAFZ010000038">
    <property type="protein sequence ID" value="GAA0586998.1"/>
    <property type="molecule type" value="Genomic_DNA"/>
</dbReference>
<dbReference type="Proteomes" id="UP001501588">
    <property type="component" value="Unassembled WGS sequence"/>
</dbReference>
<organism evidence="1 2">
    <name type="scientific">Craurococcus roseus</name>
    <dbReference type="NCBI Taxonomy" id="77585"/>
    <lineage>
        <taxon>Bacteria</taxon>
        <taxon>Pseudomonadati</taxon>
        <taxon>Pseudomonadota</taxon>
        <taxon>Alphaproteobacteria</taxon>
        <taxon>Acetobacterales</taxon>
        <taxon>Acetobacteraceae</taxon>
        <taxon>Craurococcus</taxon>
    </lineage>
</organism>
<accession>A0ABN1FBM0</accession>
<protein>
    <submittedName>
        <fullName evidence="1">Uncharacterized protein</fullName>
    </submittedName>
</protein>
<comment type="caution">
    <text evidence="1">The sequence shown here is derived from an EMBL/GenBank/DDBJ whole genome shotgun (WGS) entry which is preliminary data.</text>
</comment>
<reference evidence="1 2" key="1">
    <citation type="journal article" date="2019" name="Int. J. Syst. Evol. Microbiol.">
        <title>The Global Catalogue of Microorganisms (GCM) 10K type strain sequencing project: providing services to taxonomists for standard genome sequencing and annotation.</title>
        <authorList>
            <consortium name="The Broad Institute Genomics Platform"/>
            <consortium name="The Broad Institute Genome Sequencing Center for Infectious Disease"/>
            <person name="Wu L."/>
            <person name="Ma J."/>
        </authorList>
    </citation>
    <scope>NUCLEOTIDE SEQUENCE [LARGE SCALE GENOMIC DNA]</scope>
    <source>
        <strain evidence="1 2">JCM 9933</strain>
    </source>
</reference>
<name>A0ABN1FBM0_9PROT</name>
<sequence>MDLNVVVRGQSNAFLLVSDDQGSVGSRALLDEVQRLLGFDGVNDRVLLDDWWQPGQNTIFGATAFIGDWVARDANGAWQPQQYEQALLRNVSQNRPAAETAIVWLHNEYDGVYYPNLTVAEWESAVRADAALVRGALGMDAASSPYVFVSAIPFPTANETALQTIRAAMEKLEADPGFNADVGARALDVDMTFKFPFETTLTDYTYGLSHISAQDAAVIGQRLARSLAEEWAEFAKPGSPVALAGGDIASDGPKVVAATAADADTLLVRVAHDQASGFAPLDAEATAGLGWAVGGASGPVYASGVQVLSADTLQIDFQGAVPTDGLLYYGYGYGRLATTNQPGQGNAIYDNAGLPLWTPATGVPIGAPAAAALASAEVSPIA</sequence>
<evidence type="ECO:0000313" key="2">
    <source>
        <dbReference type="Proteomes" id="UP001501588"/>
    </source>
</evidence>